<keyword evidence="2" id="KW-1185">Reference proteome</keyword>
<dbReference type="EMBL" id="JALZ01000048">
    <property type="protein sequence ID" value="ETX12848.1"/>
    <property type="molecule type" value="Genomic_DNA"/>
</dbReference>
<comment type="caution">
    <text evidence="1">The sequence shown here is derived from an EMBL/GenBank/DDBJ whole genome shotgun (WGS) entry which is preliminary data.</text>
</comment>
<accession>X7ECK7</accession>
<reference evidence="1 2" key="1">
    <citation type="submission" date="2014-01" db="EMBL/GenBank/DDBJ databases">
        <title>Roseivivax halodurans JCM 10272 Genome Sequencing.</title>
        <authorList>
            <person name="Lai Q."/>
            <person name="Li G."/>
            <person name="Shao Z."/>
        </authorList>
    </citation>
    <scope>NUCLEOTIDE SEQUENCE [LARGE SCALE GENOMIC DNA]</scope>
    <source>
        <strain evidence="1 2">JCM 10272</strain>
    </source>
</reference>
<evidence type="ECO:0000313" key="2">
    <source>
        <dbReference type="Proteomes" id="UP000022447"/>
    </source>
</evidence>
<sequence length="93" mass="9988">MTLVAGATLFEAVLLAARSSCGVWLLGGPLSEADWGLTQSWCISWLLERRPELDIGLAIHLSFEGLQTIDLPLRLKIVGLPTAGSNILSVNET</sequence>
<proteinExistence type="predicted"/>
<protein>
    <submittedName>
        <fullName evidence="1">Uncharacterized protein</fullName>
    </submittedName>
</protein>
<name>X7ECK7_9RHOB</name>
<evidence type="ECO:0000313" key="1">
    <source>
        <dbReference type="EMBL" id="ETX12848.1"/>
    </source>
</evidence>
<organism evidence="1 2">
    <name type="scientific">Roseivivax halodurans JCM 10272</name>
    <dbReference type="NCBI Taxonomy" id="1449350"/>
    <lineage>
        <taxon>Bacteria</taxon>
        <taxon>Pseudomonadati</taxon>
        <taxon>Pseudomonadota</taxon>
        <taxon>Alphaproteobacteria</taxon>
        <taxon>Rhodobacterales</taxon>
        <taxon>Roseobacteraceae</taxon>
        <taxon>Roseivivax</taxon>
    </lineage>
</organism>
<gene>
    <name evidence="1" type="ORF">OCH239_15600</name>
</gene>
<dbReference type="AlphaFoldDB" id="X7ECK7"/>
<dbReference type="Proteomes" id="UP000022447">
    <property type="component" value="Unassembled WGS sequence"/>
</dbReference>